<protein>
    <recommendedName>
        <fullName evidence="7">Tropinone reductase-like</fullName>
    </recommendedName>
</protein>
<accession>A0ABY9CFU9</accession>
<proteinExistence type="inferred from homology"/>
<keyword evidence="2" id="KW-0560">Oxidoreductase</keyword>
<dbReference type="EMBL" id="CP126655">
    <property type="protein sequence ID" value="WJZ93369.1"/>
    <property type="molecule type" value="Genomic_DNA"/>
</dbReference>
<name>A0ABY9CFU9_VITVI</name>
<keyword evidence="1" id="KW-0521">NADP</keyword>
<evidence type="ECO:0008006" key="7">
    <source>
        <dbReference type="Google" id="ProtNLM"/>
    </source>
</evidence>
<dbReference type="InterPro" id="IPR036291">
    <property type="entry name" value="NAD(P)-bd_dom_sf"/>
</dbReference>
<dbReference type="InterPro" id="IPR045000">
    <property type="entry name" value="TR"/>
</dbReference>
<dbReference type="PANTHER" id="PTHR42898">
    <property type="entry name" value="TROPINONE REDUCTASE"/>
    <property type="match status" value="1"/>
</dbReference>
<dbReference type="InterPro" id="IPR002347">
    <property type="entry name" value="SDR_fam"/>
</dbReference>
<keyword evidence="6" id="KW-1185">Reference proteome</keyword>
<dbReference type="Proteomes" id="UP001227230">
    <property type="component" value="Chromosome 8"/>
</dbReference>
<sequence>MKDDLARSLSRTPSCRPGEPSDVSSVVAFLCFPAASYITGQVVCVDRGHTITGFYQRRMIKGKKMRDLRLAWIGLSF</sequence>
<evidence type="ECO:0000256" key="2">
    <source>
        <dbReference type="ARBA" id="ARBA00023002"/>
    </source>
</evidence>
<organism evidence="5 6">
    <name type="scientific">Vitis vinifera</name>
    <name type="common">Grape</name>
    <dbReference type="NCBI Taxonomy" id="29760"/>
    <lineage>
        <taxon>Eukaryota</taxon>
        <taxon>Viridiplantae</taxon>
        <taxon>Streptophyta</taxon>
        <taxon>Embryophyta</taxon>
        <taxon>Tracheophyta</taxon>
        <taxon>Spermatophyta</taxon>
        <taxon>Magnoliopsida</taxon>
        <taxon>eudicotyledons</taxon>
        <taxon>Gunneridae</taxon>
        <taxon>Pentapetalae</taxon>
        <taxon>rosids</taxon>
        <taxon>Vitales</taxon>
        <taxon>Vitaceae</taxon>
        <taxon>Viteae</taxon>
        <taxon>Vitis</taxon>
    </lineage>
</organism>
<evidence type="ECO:0000256" key="4">
    <source>
        <dbReference type="SAM" id="MobiDB-lite"/>
    </source>
</evidence>
<dbReference type="PANTHER" id="PTHR42898:SF79">
    <property type="entry name" value="NAD(P)-BINDING ROSSMANN-FOLD PROTEIN"/>
    <property type="match status" value="1"/>
</dbReference>
<dbReference type="Gene3D" id="3.40.50.720">
    <property type="entry name" value="NAD(P)-binding Rossmann-like Domain"/>
    <property type="match status" value="1"/>
</dbReference>
<evidence type="ECO:0000256" key="3">
    <source>
        <dbReference type="ARBA" id="ARBA00025714"/>
    </source>
</evidence>
<feature type="region of interest" description="Disordered" evidence="4">
    <location>
        <begin position="1"/>
        <end position="22"/>
    </location>
</feature>
<dbReference type="Pfam" id="PF13561">
    <property type="entry name" value="adh_short_C2"/>
    <property type="match status" value="1"/>
</dbReference>
<comment type="similarity">
    <text evidence="3">Belongs to the short-chain dehydrogenases/reductases (SDR) family. SDR65C subfamily.</text>
</comment>
<dbReference type="SUPFAM" id="SSF51735">
    <property type="entry name" value="NAD(P)-binding Rossmann-fold domains"/>
    <property type="match status" value="1"/>
</dbReference>
<evidence type="ECO:0000313" key="6">
    <source>
        <dbReference type="Proteomes" id="UP001227230"/>
    </source>
</evidence>
<reference evidence="5 6" key="1">
    <citation type="journal article" date="2023" name="Hortic Res">
        <title>The complete reference genome for grapevine (Vitis vinifera L.) genetics and breeding.</title>
        <authorList>
            <person name="Shi X."/>
            <person name="Cao S."/>
            <person name="Wang X."/>
            <person name="Huang S."/>
            <person name="Wang Y."/>
            <person name="Liu Z."/>
            <person name="Liu W."/>
            <person name="Leng X."/>
            <person name="Peng Y."/>
            <person name="Wang N."/>
            <person name="Wang Y."/>
            <person name="Ma Z."/>
            <person name="Xu X."/>
            <person name="Zhang F."/>
            <person name="Xue H."/>
            <person name="Zhong H."/>
            <person name="Wang Y."/>
            <person name="Zhang K."/>
            <person name="Velt A."/>
            <person name="Avia K."/>
            <person name="Holtgrawe D."/>
            <person name="Grimplet J."/>
            <person name="Matus J.T."/>
            <person name="Ware D."/>
            <person name="Wu X."/>
            <person name="Wang H."/>
            <person name="Liu C."/>
            <person name="Fang Y."/>
            <person name="Rustenholz C."/>
            <person name="Cheng Z."/>
            <person name="Xiao H."/>
            <person name="Zhou Y."/>
        </authorList>
    </citation>
    <scope>NUCLEOTIDE SEQUENCE [LARGE SCALE GENOMIC DNA]</scope>
    <source>
        <strain evidence="6">cv. Pinot noir / PN40024</strain>
        <tissue evidence="5">Leaf</tissue>
    </source>
</reference>
<evidence type="ECO:0000313" key="5">
    <source>
        <dbReference type="EMBL" id="WJZ93369.1"/>
    </source>
</evidence>
<gene>
    <name evidence="5" type="ORF">VitviT2T_012315</name>
</gene>
<evidence type="ECO:0000256" key="1">
    <source>
        <dbReference type="ARBA" id="ARBA00022857"/>
    </source>
</evidence>